<proteinExistence type="predicted"/>
<feature type="region of interest" description="Disordered" evidence="1">
    <location>
        <begin position="168"/>
        <end position="251"/>
    </location>
</feature>
<organism evidence="3 4">
    <name type="scientific">Streptomyces pactum</name>
    <dbReference type="NCBI Taxonomy" id="68249"/>
    <lineage>
        <taxon>Bacteria</taxon>
        <taxon>Bacillati</taxon>
        <taxon>Actinomycetota</taxon>
        <taxon>Actinomycetes</taxon>
        <taxon>Kitasatosporales</taxon>
        <taxon>Streptomycetaceae</taxon>
        <taxon>Streptomyces</taxon>
    </lineage>
</organism>
<dbReference type="Gene3D" id="2.60.40.1890">
    <property type="entry name" value="PCu(A)C copper chaperone"/>
    <property type="match status" value="1"/>
</dbReference>
<name>A0A1S6JB27_9ACTN</name>
<dbReference type="InterPro" id="IPR007410">
    <property type="entry name" value="LpqE-like"/>
</dbReference>
<evidence type="ECO:0000256" key="1">
    <source>
        <dbReference type="SAM" id="MobiDB-lite"/>
    </source>
</evidence>
<sequence>MSSSLRRGALAAAAIAFSIASLAACGAGHNAQTLDIKPDNAATTVGDLQIQNAIVITQPDLESTGPAVVSATVFNNGRTDQTLESITVAGTGKSAELKPAEGEEGGNGGLTVPAGGSLVLGGEGNASAVLPSSREAIQDGNAQKITFTFSKTGEVSLRAFVVPAESYFSKWGPSDVPAAPGASAKPSEEASGEPSDGQTSGTPADGASAPGADESSQAGTEAENGTEDGSATGTATDGTSQETGTGTGTGH</sequence>
<dbReference type="OrthoDB" id="3824824at2"/>
<dbReference type="SUPFAM" id="SSF110087">
    <property type="entry name" value="DR1885-like metal-binding protein"/>
    <property type="match status" value="1"/>
</dbReference>
<dbReference type="EMBL" id="CP019724">
    <property type="protein sequence ID" value="AQS68948.1"/>
    <property type="molecule type" value="Genomic_DNA"/>
</dbReference>
<feature type="compositionally biased region" description="Low complexity" evidence="1">
    <location>
        <begin position="227"/>
        <end position="244"/>
    </location>
</feature>
<evidence type="ECO:0000256" key="2">
    <source>
        <dbReference type="SAM" id="SignalP"/>
    </source>
</evidence>
<protein>
    <submittedName>
        <fullName evidence="3">DUF461 domain-containing protein</fullName>
    </submittedName>
</protein>
<reference evidence="3 4" key="1">
    <citation type="submission" date="2017-02" db="EMBL/GenBank/DDBJ databases">
        <title>Streptomyces pactum ACT12 Genome sequencing and assembly.</title>
        <authorList>
            <person name="Xue Q."/>
            <person name="Yan X."/>
            <person name="Jia L."/>
            <person name="Yan H."/>
        </authorList>
    </citation>
    <scope>NUCLEOTIDE SEQUENCE [LARGE SCALE GENOMIC DNA]</scope>
    <source>
        <strain evidence="3 4">ACT12</strain>
    </source>
</reference>
<evidence type="ECO:0000313" key="4">
    <source>
        <dbReference type="Proteomes" id="UP000189443"/>
    </source>
</evidence>
<keyword evidence="2" id="KW-0732">Signal</keyword>
<accession>A0A1S6JB27</accession>
<gene>
    <name evidence="3" type="ORF">B1H29_20340</name>
</gene>
<dbReference type="InterPro" id="IPR036182">
    <property type="entry name" value="PCuAC_sf"/>
</dbReference>
<feature type="signal peptide" evidence="2">
    <location>
        <begin position="1"/>
        <end position="23"/>
    </location>
</feature>
<dbReference type="RefSeq" id="WP_055417572.1">
    <property type="nucleotide sequence ID" value="NZ_CP019724.1"/>
</dbReference>
<feature type="chain" id="PRO_5010534306" evidence="2">
    <location>
        <begin position="24"/>
        <end position="251"/>
    </location>
</feature>
<dbReference type="AlphaFoldDB" id="A0A1S6JB27"/>
<dbReference type="Proteomes" id="UP000189443">
    <property type="component" value="Chromosome"/>
</dbReference>
<evidence type="ECO:0000313" key="3">
    <source>
        <dbReference type="EMBL" id="AQS68948.1"/>
    </source>
</evidence>
<keyword evidence="4" id="KW-1185">Reference proteome</keyword>
<dbReference type="Pfam" id="PF04314">
    <property type="entry name" value="PCuAC"/>
    <property type="match status" value="1"/>
</dbReference>
<dbReference type="KEGG" id="spac:B1H29_20340"/>
<dbReference type="PROSITE" id="PS51257">
    <property type="entry name" value="PROKAR_LIPOPROTEIN"/>
    <property type="match status" value="1"/>
</dbReference>